<dbReference type="RefSeq" id="WP_236134313.1">
    <property type="nucleotide sequence ID" value="NZ_JAKGTH010000009.1"/>
</dbReference>
<reference evidence="2" key="1">
    <citation type="submission" date="2022-01" db="EMBL/GenBank/DDBJ databases">
        <title>Gillisia lutea sp. nov., isolated from marine plastic residues from the Malvarosa beach (Valencia, Spain).</title>
        <authorList>
            <person name="Vidal-Verdu A."/>
            <person name="Molina-Menor E."/>
            <person name="Satari L."/>
            <person name="Pascual J."/>
            <person name="Pereto J."/>
            <person name="Porcar M."/>
        </authorList>
    </citation>
    <scope>NUCLEOTIDE SEQUENCE</scope>
    <source>
        <strain evidence="2">M10.2A</strain>
    </source>
</reference>
<evidence type="ECO:0000313" key="3">
    <source>
        <dbReference type="Proteomes" id="UP001179363"/>
    </source>
</evidence>
<feature type="transmembrane region" description="Helical" evidence="1">
    <location>
        <begin position="125"/>
        <end position="143"/>
    </location>
</feature>
<feature type="transmembrane region" description="Helical" evidence="1">
    <location>
        <begin position="292"/>
        <end position="311"/>
    </location>
</feature>
<dbReference type="Proteomes" id="UP001179363">
    <property type="component" value="Unassembled WGS sequence"/>
</dbReference>
<feature type="transmembrane region" description="Helical" evidence="1">
    <location>
        <begin position="318"/>
        <end position="334"/>
    </location>
</feature>
<keyword evidence="1" id="KW-1133">Transmembrane helix</keyword>
<keyword evidence="3" id="KW-1185">Reference proteome</keyword>
<organism evidence="2 3">
    <name type="scientific">Gillisia lutea</name>
    <dbReference type="NCBI Taxonomy" id="2909668"/>
    <lineage>
        <taxon>Bacteria</taxon>
        <taxon>Pseudomonadati</taxon>
        <taxon>Bacteroidota</taxon>
        <taxon>Flavobacteriia</taxon>
        <taxon>Flavobacteriales</taxon>
        <taxon>Flavobacteriaceae</taxon>
        <taxon>Gillisia</taxon>
    </lineage>
</organism>
<feature type="transmembrane region" description="Helical" evidence="1">
    <location>
        <begin position="181"/>
        <end position="210"/>
    </location>
</feature>
<evidence type="ECO:0000313" key="2">
    <source>
        <dbReference type="EMBL" id="MCF4102166.1"/>
    </source>
</evidence>
<feature type="transmembrane region" description="Helical" evidence="1">
    <location>
        <begin position="101"/>
        <end position="119"/>
    </location>
</feature>
<evidence type="ECO:0000256" key="1">
    <source>
        <dbReference type="SAM" id="Phobius"/>
    </source>
</evidence>
<accession>A0ABS9EL32</accession>
<name>A0ABS9EL32_9FLAO</name>
<comment type="caution">
    <text evidence="2">The sequence shown here is derived from an EMBL/GenBank/DDBJ whole genome shotgun (WGS) entry which is preliminary data.</text>
</comment>
<sequence>MLKIPLSFHTYFDRKYWWIWFAVCIIALCIQLLTLDVLPHLQQDEAQITDYGRLALNPTSDWAITWWMREGKPLLLWSYLGPLLAEVSYQVTGASGLGPRIAGLLGGMFAGTMCLGWLLSKRVQGFAAFGLSLALMLDPLFVLSQRIGRVDSWVIGLCLACCWLLQVISEKKSTSINKGNMMAAGGVAAIATLVWPSAFFLYPLIILELVRIGKAKKAIASKSKFLAKKLFYFGLGGGIVTVLLLLPILENVLIIFGDMSSMVAQNVDTTKGGGSRLFALIDIQVWLKMIKAFVKTFTPILPILAILGVMVRRDKGGILVTIITISLIFTSLVYEFRVLYLLPYFVLLSSGLFIKGVESTSKKWINKTTKFGLGLLVVWSIGISLGVRTFLGWEAKTELNRNRLAKLATSSIGAGNYKVFLGFTYELYFVGRSLGWKLYTPTIQFSYDEQGNWIRHNDYEPKDKFLQLLSEMDYAIFPVGSVNSELEKQLKISGLGLCGNISSSIDNQFKGDEVSENRDNKEIFLWFLQGKTSYGSYVLYKRDNCPD</sequence>
<gene>
    <name evidence="2" type="ORF">L1I30_10845</name>
</gene>
<feature type="transmembrane region" description="Helical" evidence="1">
    <location>
        <begin position="369"/>
        <end position="393"/>
    </location>
</feature>
<protein>
    <recommendedName>
        <fullName evidence="4">Glycosyltransferase RgtA/B/C/D-like domain-containing protein</fullName>
    </recommendedName>
</protein>
<proteinExistence type="predicted"/>
<keyword evidence="1" id="KW-0812">Transmembrane</keyword>
<keyword evidence="1" id="KW-0472">Membrane</keyword>
<feature type="transmembrane region" description="Helical" evidence="1">
    <location>
        <begin position="16"/>
        <end position="38"/>
    </location>
</feature>
<feature type="transmembrane region" description="Helical" evidence="1">
    <location>
        <begin position="230"/>
        <end position="249"/>
    </location>
</feature>
<dbReference type="EMBL" id="JAKGTH010000009">
    <property type="protein sequence ID" value="MCF4102166.1"/>
    <property type="molecule type" value="Genomic_DNA"/>
</dbReference>
<feature type="transmembrane region" description="Helical" evidence="1">
    <location>
        <begin position="340"/>
        <end position="357"/>
    </location>
</feature>
<evidence type="ECO:0008006" key="4">
    <source>
        <dbReference type="Google" id="ProtNLM"/>
    </source>
</evidence>